<dbReference type="Proteomes" id="UP000796880">
    <property type="component" value="Unassembled WGS sequence"/>
</dbReference>
<sequence>MSIMMMSLLLKLVFPAPPSLLINAFSVVCLLSSPNLGLSEKRGKQHLQYSKFWNSISQKSASTQTTTELPSRTGMLILYVPAFLAPLMSLVLFPHEDIRVILLSSALAIHFFKRAFEVLFVHKYSGGMVLDSVIRISSGYFLATTSMIYGQHLTQGLAEPAVDLKYYGVVLFLIGITGNFYHHYILSQLRRNGEKEYKIPKGGLFGHVICPHYLFEIIGFLGFSFISQTLHAFSIATGAIFYLLGRSCATRRWYISKFEDFPQDVEALIPYVF</sequence>
<dbReference type="PANTHER" id="PTHR10556:SF35">
    <property type="entry name" value="3-OXO-5-ALPHA-STEROID 4-DEHYDROGENASE FAMILY PROTEIN"/>
    <property type="match status" value="1"/>
</dbReference>
<keyword evidence="10" id="KW-1185">Reference proteome</keyword>
<feature type="transmembrane region" description="Helical" evidence="6">
    <location>
        <begin position="232"/>
        <end position="249"/>
    </location>
</feature>
<dbReference type="GO" id="GO:0006629">
    <property type="term" value="P:lipid metabolic process"/>
    <property type="evidence" value="ECO:0007669"/>
    <property type="project" value="InterPro"/>
</dbReference>
<dbReference type="EMBL" id="VOIH02000011">
    <property type="protein sequence ID" value="KAF3434378.1"/>
    <property type="molecule type" value="Genomic_DNA"/>
</dbReference>
<feature type="signal peptide" evidence="7">
    <location>
        <begin position="1"/>
        <end position="15"/>
    </location>
</feature>
<feature type="chain" id="PRO_5035431381" description="3-oxo-5-alpha-steroid 4-dehydrogenase C-terminal domain-containing protein" evidence="7">
    <location>
        <begin position="16"/>
        <end position="273"/>
    </location>
</feature>
<protein>
    <recommendedName>
        <fullName evidence="8">3-oxo-5-alpha-steroid 4-dehydrogenase C-terminal domain-containing protein</fullName>
    </recommendedName>
</protein>
<dbReference type="PROSITE" id="PS50244">
    <property type="entry name" value="S5A_REDUCTASE"/>
    <property type="match status" value="1"/>
</dbReference>
<dbReference type="AlphaFoldDB" id="A0A8K0DSI2"/>
<evidence type="ECO:0000256" key="1">
    <source>
        <dbReference type="ARBA" id="ARBA00004141"/>
    </source>
</evidence>
<comment type="subcellular location">
    <subcellularLocation>
        <location evidence="1">Membrane</location>
        <topology evidence="1">Multi-pass membrane protein</topology>
    </subcellularLocation>
</comment>
<keyword evidence="4 6" id="KW-1133">Transmembrane helix</keyword>
<evidence type="ECO:0000256" key="7">
    <source>
        <dbReference type="SAM" id="SignalP"/>
    </source>
</evidence>
<organism evidence="9 10">
    <name type="scientific">Rhamnella rubrinervis</name>
    <dbReference type="NCBI Taxonomy" id="2594499"/>
    <lineage>
        <taxon>Eukaryota</taxon>
        <taxon>Viridiplantae</taxon>
        <taxon>Streptophyta</taxon>
        <taxon>Embryophyta</taxon>
        <taxon>Tracheophyta</taxon>
        <taxon>Spermatophyta</taxon>
        <taxon>Magnoliopsida</taxon>
        <taxon>eudicotyledons</taxon>
        <taxon>Gunneridae</taxon>
        <taxon>Pentapetalae</taxon>
        <taxon>rosids</taxon>
        <taxon>fabids</taxon>
        <taxon>Rosales</taxon>
        <taxon>Rhamnaceae</taxon>
        <taxon>rhamnoid group</taxon>
        <taxon>Rhamneae</taxon>
        <taxon>Rhamnella</taxon>
    </lineage>
</organism>
<evidence type="ECO:0000313" key="9">
    <source>
        <dbReference type="EMBL" id="KAF3434378.1"/>
    </source>
</evidence>
<gene>
    <name evidence="9" type="ORF">FNV43_RR25481</name>
</gene>
<feature type="transmembrane region" description="Helical" evidence="6">
    <location>
        <begin position="166"/>
        <end position="184"/>
    </location>
</feature>
<evidence type="ECO:0000256" key="3">
    <source>
        <dbReference type="ARBA" id="ARBA00022692"/>
    </source>
</evidence>
<keyword evidence="5 6" id="KW-0472">Membrane</keyword>
<keyword evidence="3 6" id="KW-0812">Transmembrane</keyword>
<comment type="similarity">
    <text evidence="2">Belongs to the steroid 5-alpha reductase family.</text>
</comment>
<name>A0A8K0DSI2_9ROSA</name>
<accession>A0A8K0DSI2</accession>
<dbReference type="GO" id="GO:0016627">
    <property type="term" value="F:oxidoreductase activity, acting on the CH-CH group of donors"/>
    <property type="evidence" value="ECO:0007669"/>
    <property type="project" value="InterPro"/>
</dbReference>
<dbReference type="InterPro" id="IPR039357">
    <property type="entry name" value="SRD5A/TECR"/>
</dbReference>
<dbReference type="OrthoDB" id="5788137at2759"/>
<evidence type="ECO:0000256" key="6">
    <source>
        <dbReference type="SAM" id="Phobius"/>
    </source>
</evidence>
<dbReference type="FunFam" id="1.20.120.1630:FF:000017">
    <property type="entry name" value="3-oxo-5-alpha-steroid 4-dehydrogenase family protein"/>
    <property type="match status" value="1"/>
</dbReference>
<evidence type="ECO:0000256" key="4">
    <source>
        <dbReference type="ARBA" id="ARBA00022989"/>
    </source>
</evidence>
<dbReference type="GO" id="GO:0016020">
    <property type="term" value="C:membrane"/>
    <property type="evidence" value="ECO:0007669"/>
    <property type="project" value="UniProtKB-SubCell"/>
</dbReference>
<feature type="domain" description="3-oxo-5-alpha-steroid 4-dehydrogenase C-terminal" evidence="8">
    <location>
        <begin position="136"/>
        <end position="273"/>
    </location>
</feature>
<proteinExistence type="inferred from homology"/>
<reference evidence="9" key="1">
    <citation type="submission" date="2020-03" db="EMBL/GenBank/DDBJ databases">
        <title>A high-quality chromosome-level genome assembly of a woody plant with both climbing and erect habits, Rhamnella rubrinervis.</title>
        <authorList>
            <person name="Lu Z."/>
            <person name="Yang Y."/>
            <person name="Zhu X."/>
            <person name="Sun Y."/>
        </authorList>
    </citation>
    <scope>NUCLEOTIDE SEQUENCE</scope>
    <source>
        <strain evidence="9">BYM</strain>
        <tissue evidence="9">Leaf</tissue>
    </source>
</reference>
<keyword evidence="7" id="KW-0732">Signal</keyword>
<evidence type="ECO:0000256" key="2">
    <source>
        <dbReference type="ARBA" id="ARBA00007742"/>
    </source>
</evidence>
<dbReference type="Pfam" id="PF02544">
    <property type="entry name" value="Steroid_dh"/>
    <property type="match status" value="1"/>
</dbReference>
<comment type="caution">
    <text evidence="9">The sequence shown here is derived from an EMBL/GenBank/DDBJ whole genome shotgun (WGS) entry which is preliminary data.</text>
</comment>
<feature type="transmembrane region" description="Helical" evidence="6">
    <location>
        <begin position="76"/>
        <end position="93"/>
    </location>
</feature>
<feature type="transmembrane region" description="Helical" evidence="6">
    <location>
        <begin position="204"/>
        <end position="226"/>
    </location>
</feature>
<dbReference type="PANTHER" id="PTHR10556">
    <property type="entry name" value="3-OXO-5-ALPHA-STEROID 4-DEHYDROGENASE"/>
    <property type="match status" value="1"/>
</dbReference>
<evidence type="ECO:0000313" key="10">
    <source>
        <dbReference type="Proteomes" id="UP000796880"/>
    </source>
</evidence>
<evidence type="ECO:0000256" key="5">
    <source>
        <dbReference type="ARBA" id="ARBA00023136"/>
    </source>
</evidence>
<evidence type="ECO:0000259" key="8">
    <source>
        <dbReference type="Pfam" id="PF02544"/>
    </source>
</evidence>
<dbReference type="InterPro" id="IPR001104">
    <property type="entry name" value="3-oxo-5_a-steroid_4-DH_C"/>
</dbReference>
<feature type="transmembrane region" description="Helical" evidence="6">
    <location>
        <begin position="100"/>
        <end position="121"/>
    </location>
</feature>